<dbReference type="InterPro" id="IPR028976">
    <property type="entry name" value="CheC-like_sf"/>
</dbReference>
<evidence type="ECO:0000313" key="4">
    <source>
        <dbReference type="Proteomes" id="UP000800981"/>
    </source>
</evidence>
<comment type="caution">
    <text evidence="3">The sequence shown here is derived from an EMBL/GenBank/DDBJ whole genome shotgun (WGS) entry which is preliminary data.</text>
</comment>
<dbReference type="Proteomes" id="UP000800981">
    <property type="component" value="Unassembled WGS sequence"/>
</dbReference>
<dbReference type="SUPFAM" id="SSF103039">
    <property type="entry name" value="CheC-like"/>
    <property type="match status" value="1"/>
</dbReference>
<organism evidence="3 4">
    <name type="scientific">Motilibacter deserti</name>
    <dbReference type="NCBI Taxonomy" id="2714956"/>
    <lineage>
        <taxon>Bacteria</taxon>
        <taxon>Bacillati</taxon>
        <taxon>Actinomycetota</taxon>
        <taxon>Actinomycetes</taxon>
        <taxon>Motilibacterales</taxon>
        <taxon>Motilibacteraceae</taxon>
        <taxon>Motilibacter</taxon>
    </lineage>
</organism>
<reference evidence="3 4" key="1">
    <citation type="submission" date="2020-03" db="EMBL/GenBank/DDBJ databases">
        <title>Two novel Motilibacter sp.</title>
        <authorList>
            <person name="Liu S."/>
        </authorList>
    </citation>
    <scope>NUCLEOTIDE SEQUENCE [LARGE SCALE GENOMIC DNA]</scope>
    <source>
        <strain evidence="3 4">E257</strain>
    </source>
</reference>
<dbReference type="Gene3D" id="3.40.1550.10">
    <property type="entry name" value="CheC-like"/>
    <property type="match status" value="1"/>
</dbReference>
<evidence type="ECO:0000259" key="2">
    <source>
        <dbReference type="Pfam" id="PF13690"/>
    </source>
</evidence>
<feature type="domain" description="Chemotaxis phosphatase CheX-like" evidence="2">
    <location>
        <begin position="39"/>
        <end position="120"/>
    </location>
</feature>
<evidence type="ECO:0000256" key="1">
    <source>
        <dbReference type="ARBA" id="ARBA00022500"/>
    </source>
</evidence>
<dbReference type="RefSeq" id="WP_166284532.1">
    <property type="nucleotide sequence ID" value="NZ_JAANNP010000086.1"/>
</dbReference>
<accession>A0ABX0GZ25</accession>
<keyword evidence="1" id="KW-0145">Chemotaxis</keyword>
<evidence type="ECO:0000313" key="3">
    <source>
        <dbReference type="EMBL" id="NHC16057.1"/>
    </source>
</evidence>
<proteinExistence type="predicted"/>
<name>A0ABX0GZ25_9ACTN</name>
<sequence>MTATLAVDDLLAIAGDLWTSYLGSEPTPSVPGVGKPAQVTASVSIAGEWDGVVVVSLSAKTAQDVGSALLQLDAADLEPGDVDDAVGELVNIVGGNVKSVLPGPSSLSLPVVAHGTAHVASRGAEIVAQAALEWLGEHVEITVWSSTSTEGASS</sequence>
<gene>
    <name evidence="3" type="ORF">G9H71_19925</name>
</gene>
<keyword evidence="4" id="KW-1185">Reference proteome</keyword>
<protein>
    <submittedName>
        <fullName evidence="3">Chemotaxis protein CheX</fullName>
    </submittedName>
</protein>
<dbReference type="Pfam" id="PF13690">
    <property type="entry name" value="CheX"/>
    <property type="match status" value="1"/>
</dbReference>
<dbReference type="InterPro" id="IPR028051">
    <property type="entry name" value="CheX-like_dom"/>
</dbReference>
<dbReference type="EMBL" id="JAANNP010000086">
    <property type="protein sequence ID" value="NHC16057.1"/>
    <property type="molecule type" value="Genomic_DNA"/>
</dbReference>